<accession>A0A0L8G592</accession>
<sequence length="72" mass="8092">MLVNISNRTECSFFNRKETKILSSASVKKRIAAGDMSPIHNYITTVTDTVIHMNNTNHDIQSQFTTNSTDVC</sequence>
<reference evidence="1" key="1">
    <citation type="submission" date="2015-07" db="EMBL/GenBank/DDBJ databases">
        <title>MeaNS - Measles Nucleotide Surveillance Program.</title>
        <authorList>
            <person name="Tran T."/>
            <person name="Druce J."/>
        </authorList>
    </citation>
    <scope>NUCLEOTIDE SEQUENCE</scope>
    <source>
        <strain evidence="1">UCB-OBI-ISO-001</strain>
        <tissue evidence="1">Gonad</tissue>
    </source>
</reference>
<dbReference type="EMBL" id="KQ423998">
    <property type="protein sequence ID" value="KOF71744.1"/>
    <property type="molecule type" value="Genomic_DNA"/>
</dbReference>
<dbReference type="EMBL" id="KQ423998">
    <property type="protein sequence ID" value="KOF71745.1"/>
    <property type="molecule type" value="Genomic_DNA"/>
</dbReference>
<proteinExistence type="predicted"/>
<gene>
    <name evidence="1" type="ORF">OCBIM_22000569mg</name>
</gene>
<organism evidence="1">
    <name type="scientific">Octopus bimaculoides</name>
    <name type="common">California two-spotted octopus</name>
    <dbReference type="NCBI Taxonomy" id="37653"/>
    <lineage>
        <taxon>Eukaryota</taxon>
        <taxon>Metazoa</taxon>
        <taxon>Spiralia</taxon>
        <taxon>Lophotrochozoa</taxon>
        <taxon>Mollusca</taxon>
        <taxon>Cephalopoda</taxon>
        <taxon>Coleoidea</taxon>
        <taxon>Octopodiformes</taxon>
        <taxon>Octopoda</taxon>
        <taxon>Incirrata</taxon>
        <taxon>Octopodidae</taxon>
        <taxon>Octopus</taxon>
    </lineage>
</organism>
<protein>
    <submittedName>
        <fullName evidence="1">Uncharacterized protein</fullName>
    </submittedName>
</protein>
<name>A0A0L8G592_OCTBM</name>
<evidence type="ECO:0000313" key="1">
    <source>
        <dbReference type="EMBL" id="KOF71745.1"/>
    </source>
</evidence>
<dbReference type="AlphaFoldDB" id="A0A0L8G592"/>